<evidence type="ECO:0000313" key="3">
    <source>
        <dbReference type="Proteomes" id="UP001432027"/>
    </source>
</evidence>
<feature type="compositionally biased region" description="Basic and acidic residues" evidence="1">
    <location>
        <begin position="268"/>
        <end position="289"/>
    </location>
</feature>
<feature type="non-terminal residue" evidence="2">
    <location>
        <position position="1"/>
    </location>
</feature>
<dbReference type="Proteomes" id="UP001432027">
    <property type="component" value="Unassembled WGS sequence"/>
</dbReference>
<name>A0AAV5T030_9BILA</name>
<dbReference type="AlphaFoldDB" id="A0AAV5T030"/>
<evidence type="ECO:0000313" key="2">
    <source>
        <dbReference type="EMBL" id="GMS88327.1"/>
    </source>
</evidence>
<keyword evidence="3" id="KW-1185">Reference proteome</keyword>
<evidence type="ECO:0000256" key="1">
    <source>
        <dbReference type="SAM" id="MobiDB-lite"/>
    </source>
</evidence>
<proteinExistence type="predicted"/>
<gene>
    <name evidence="2" type="ORF">PENTCL1PPCAC_10502</name>
</gene>
<feature type="region of interest" description="Disordered" evidence="1">
    <location>
        <begin position="153"/>
        <end position="183"/>
    </location>
</feature>
<dbReference type="EMBL" id="BTSX01000003">
    <property type="protein sequence ID" value="GMS88327.1"/>
    <property type="molecule type" value="Genomic_DNA"/>
</dbReference>
<feature type="region of interest" description="Disordered" evidence="1">
    <location>
        <begin position="201"/>
        <end position="221"/>
    </location>
</feature>
<sequence>RMLENQAAVLKLHSFCWQSAKEQRYQMGIEQRVTEYFNKLDDLTTQLDEAASEEKTNRLKSEEWKVATVDKRDTHTLAILNLRSVVDKVEKHLALEEDIRAFISKLASPGAVSKNDTYFSEEFSKRFESTFNIHTYGSPMRRTKLALKEDELRRKARERQKSGVEPAPAAPVPTRYIPEPMPPPYAREALTKLWMKKLAKRDEAAGTSQNQKSEEAAQTSTGDLLQEYLKERSKSVARLLGEDVPTRRKRRASTSSEDEETSLLPSEILKKWNKAERRSAVASPDKMETKVPAQTIPGRSKRARK</sequence>
<protein>
    <submittedName>
        <fullName evidence="2">Uncharacterized protein</fullName>
    </submittedName>
</protein>
<feature type="region of interest" description="Disordered" evidence="1">
    <location>
        <begin position="239"/>
        <end position="305"/>
    </location>
</feature>
<reference evidence="2" key="1">
    <citation type="submission" date="2023-10" db="EMBL/GenBank/DDBJ databases">
        <title>Genome assembly of Pristionchus species.</title>
        <authorList>
            <person name="Yoshida K."/>
            <person name="Sommer R.J."/>
        </authorList>
    </citation>
    <scope>NUCLEOTIDE SEQUENCE</scope>
    <source>
        <strain evidence="2">RS0144</strain>
    </source>
</reference>
<comment type="caution">
    <text evidence="2">The sequence shown here is derived from an EMBL/GenBank/DDBJ whole genome shotgun (WGS) entry which is preliminary data.</text>
</comment>
<feature type="compositionally biased region" description="Polar residues" evidence="1">
    <location>
        <begin position="206"/>
        <end position="221"/>
    </location>
</feature>
<organism evidence="2 3">
    <name type="scientific">Pristionchus entomophagus</name>
    <dbReference type="NCBI Taxonomy" id="358040"/>
    <lineage>
        <taxon>Eukaryota</taxon>
        <taxon>Metazoa</taxon>
        <taxon>Ecdysozoa</taxon>
        <taxon>Nematoda</taxon>
        <taxon>Chromadorea</taxon>
        <taxon>Rhabditida</taxon>
        <taxon>Rhabditina</taxon>
        <taxon>Diplogasteromorpha</taxon>
        <taxon>Diplogasteroidea</taxon>
        <taxon>Neodiplogasteridae</taxon>
        <taxon>Pristionchus</taxon>
    </lineage>
</organism>
<accession>A0AAV5T030</accession>